<proteinExistence type="predicted"/>
<evidence type="ECO:0000313" key="2">
    <source>
        <dbReference type="Proteomes" id="UP000033740"/>
    </source>
</evidence>
<dbReference type="InterPro" id="IPR025427">
    <property type="entry name" value="DUF4160"/>
</dbReference>
<name>A0A0F0LPL7_9MICO</name>
<dbReference type="Proteomes" id="UP000033740">
    <property type="component" value="Unassembled WGS sequence"/>
</dbReference>
<gene>
    <name evidence="1" type="ORF">RS86_01697</name>
</gene>
<dbReference type="AlphaFoldDB" id="A0A0F0LPL7"/>
<evidence type="ECO:0008006" key="3">
    <source>
        <dbReference type="Google" id="ProtNLM"/>
    </source>
</evidence>
<keyword evidence="2" id="KW-1185">Reference proteome</keyword>
<reference evidence="1 2" key="1">
    <citation type="submission" date="2015-02" db="EMBL/GenBank/DDBJ databases">
        <title>Draft genome sequences of ten Microbacterium spp. with emphasis on heavy metal contaminated environments.</title>
        <authorList>
            <person name="Corretto E."/>
        </authorList>
    </citation>
    <scope>NUCLEOTIDE SEQUENCE [LARGE SCALE GENOMIC DNA]</scope>
    <source>
        <strain evidence="1 2">ARN176</strain>
    </source>
</reference>
<dbReference type="RefSeq" id="WP_045271791.1">
    <property type="nucleotide sequence ID" value="NZ_JYIX01000033.1"/>
</dbReference>
<dbReference type="PATRIC" id="fig|582680.6.peg.1754"/>
<dbReference type="STRING" id="582680.RS86_01697"/>
<organism evidence="1 2">
    <name type="scientific">Microbacterium azadirachtae</name>
    <dbReference type="NCBI Taxonomy" id="582680"/>
    <lineage>
        <taxon>Bacteria</taxon>
        <taxon>Bacillati</taxon>
        <taxon>Actinomycetota</taxon>
        <taxon>Actinomycetes</taxon>
        <taxon>Micrococcales</taxon>
        <taxon>Microbacteriaceae</taxon>
        <taxon>Microbacterium</taxon>
    </lineage>
</organism>
<dbReference type="EMBL" id="JYIX01000033">
    <property type="protein sequence ID" value="KJL33476.1"/>
    <property type="molecule type" value="Genomic_DNA"/>
</dbReference>
<accession>A0A0F0LPL7</accession>
<sequence length="78" mass="9067">MPTVLRQRGRRFFFYSNEGAEPPHVHVEQAGSTAKFWLAPVECADNRGFSTREIAALVRIIIVHEQEFEEAWHEHFDA</sequence>
<protein>
    <recommendedName>
        <fullName evidence="3">DUF4160 domain-containing protein</fullName>
    </recommendedName>
</protein>
<dbReference type="Pfam" id="PF13711">
    <property type="entry name" value="DUF4160"/>
    <property type="match status" value="1"/>
</dbReference>
<comment type="caution">
    <text evidence="1">The sequence shown here is derived from an EMBL/GenBank/DDBJ whole genome shotgun (WGS) entry which is preliminary data.</text>
</comment>
<evidence type="ECO:0000313" key="1">
    <source>
        <dbReference type="EMBL" id="KJL33476.1"/>
    </source>
</evidence>